<dbReference type="InterPro" id="IPR010046">
    <property type="entry name" value="Mopterin_OxRdtse_a_bac"/>
</dbReference>
<comment type="caution">
    <text evidence="12">The sequence shown here is derived from an EMBL/GenBank/DDBJ whole genome shotgun (WGS) entry which is preliminary data.</text>
</comment>
<dbReference type="GO" id="GO:0008863">
    <property type="term" value="F:formate dehydrogenase (NAD+) activity"/>
    <property type="evidence" value="ECO:0007669"/>
    <property type="project" value="InterPro"/>
</dbReference>
<keyword evidence="5" id="KW-0500">Molybdenum</keyword>
<dbReference type="SUPFAM" id="SSF53706">
    <property type="entry name" value="Formate dehydrogenase/DMSO reductase, domains 1-3"/>
    <property type="match status" value="1"/>
</dbReference>
<evidence type="ECO:0000256" key="3">
    <source>
        <dbReference type="ARBA" id="ARBA00010312"/>
    </source>
</evidence>
<keyword evidence="6" id="KW-0479">Metal-binding</keyword>
<evidence type="ECO:0000256" key="5">
    <source>
        <dbReference type="ARBA" id="ARBA00022505"/>
    </source>
</evidence>
<dbReference type="OrthoDB" id="5287431at2"/>
<evidence type="ECO:0000256" key="1">
    <source>
        <dbReference type="ARBA" id="ARBA00001942"/>
    </source>
</evidence>
<evidence type="ECO:0000256" key="4">
    <source>
        <dbReference type="ARBA" id="ARBA00022485"/>
    </source>
</evidence>
<dbReference type="GO" id="GO:0051539">
    <property type="term" value="F:4 iron, 4 sulfur cluster binding"/>
    <property type="evidence" value="ECO:0007669"/>
    <property type="project" value="UniProtKB-KW"/>
</dbReference>
<name>A0A5C4NDK0_9RHOB</name>
<reference evidence="12 13" key="1">
    <citation type="submission" date="2019-06" db="EMBL/GenBank/DDBJ databases">
        <authorList>
            <person name="Jiang L."/>
        </authorList>
    </citation>
    <scope>NUCLEOTIDE SEQUENCE [LARGE SCALE GENOMIC DNA]</scope>
    <source>
        <strain evidence="12 13">YIM 48858</strain>
    </source>
</reference>
<comment type="similarity">
    <text evidence="3">Belongs to the prokaryotic molybdopterin-containing oxidoreductase family.</text>
</comment>
<evidence type="ECO:0000256" key="6">
    <source>
        <dbReference type="ARBA" id="ARBA00022723"/>
    </source>
</evidence>
<feature type="region of interest" description="Disordered" evidence="10">
    <location>
        <begin position="1"/>
        <end position="21"/>
    </location>
</feature>
<dbReference type="InterPro" id="IPR006656">
    <property type="entry name" value="Mopterin_OxRdtase"/>
</dbReference>
<dbReference type="PANTHER" id="PTHR43105">
    <property type="entry name" value="RESPIRATORY NITRATE REDUCTASE"/>
    <property type="match status" value="1"/>
</dbReference>
<proteinExistence type="inferred from homology"/>
<dbReference type="InterPro" id="IPR041953">
    <property type="entry name" value="YdeP_MopB"/>
</dbReference>
<dbReference type="EMBL" id="VDFV01000017">
    <property type="protein sequence ID" value="TNC70907.1"/>
    <property type="molecule type" value="Genomic_DNA"/>
</dbReference>
<dbReference type="CDD" id="cd02787">
    <property type="entry name" value="MopB_CT_ydeP"/>
    <property type="match status" value="1"/>
</dbReference>
<accession>A0A5C4NDK0</accession>
<keyword evidence="13" id="KW-1185">Reference proteome</keyword>
<dbReference type="GO" id="GO:0030151">
    <property type="term" value="F:molybdenum ion binding"/>
    <property type="evidence" value="ECO:0007669"/>
    <property type="project" value="InterPro"/>
</dbReference>
<evidence type="ECO:0000256" key="2">
    <source>
        <dbReference type="ARBA" id="ARBA00001966"/>
    </source>
</evidence>
<dbReference type="Gene3D" id="3.40.228.10">
    <property type="entry name" value="Dimethylsulfoxide Reductase, domain 2"/>
    <property type="match status" value="1"/>
</dbReference>
<dbReference type="PANTHER" id="PTHR43105:SF4">
    <property type="entry name" value="PROTEIN YDEP"/>
    <property type="match status" value="1"/>
</dbReference>
<evidence type="ECO:0000313" key="12">
    <source>
        <dbReference type="EMBL" id="TNC70907.1"/>
    </source>
</evidence>
<keyword evidence="9" id="KW-0411">Iron-sulfur</keyword>
<gene>
    <name evidence="12" type="ORF">FHG71_12980</name>
</gene>
<keyword evidence="8" id="KW-0408">Iron</keyword>
<dbReference type="Gene3D" id="3.40.50.740">
    <property type="match status" value="1"/>
</dbReference>
<comment type="cofactor">
    <cofactor evidence="1">
        <name>Mo-bis(molybdopterin guanine dinucleotide)</name>
        <dbReference type="ChEBI" id="CHEBI:60539"/>
    </cofactor>
</comment>
<dbReference type="NCBIfam" id="TIGR01701">
    <property type="entry name" value="Fdhalpha-like"/>
    <property type="match status" value="1"/>
</dbReference>
<feature type="compositionally biased region" description="Basic and acidic residues" evidence="10">
    <location>
        <begin position="1"/>
        <end position="11"/>
    </location>
</feature>
<keyword evidence="4" id="KW-0004">4Fe-4S</keyword>
<evidence type="ECO:0000259" key="11">
    <source>
        <dbReference type="Pfam" id="PF00384"/>
    </source>
</evidence>
<dbReference type="CDD" id="cd02767">
    <property type="entry name" value="MopB_ydeP"/>
    <property type="match status" value="1"/>
</dbReference>
<dbReference type="InterPro" id="IPR037951">
    <property type="entry name" value="MopB_CT_YdeP"/>
</dbReference>
<keyword evidence="7" id="KW-0560">Oxidoreductase</keyword>
<comment type="cofactor">
    <cofactor evidence="2">
        <name>[4Fe-4S] cluster</name>
        <dbReference type="ChEBI" id="CHEBI:49883"/>
    </cofactor>
</comment>
<organism evidence="12 13">
    <name type="scientific">Rubellimicrobium roseum</name>
    <dbReference type="NCBI Taxonomy" id="687525"/>
    <lineage>
        <taxon>Bacteria</taxon>
        <taxon>Pseudomonadati</taxon>
        <taxon>Pseudomonadota</taxon>
        <taxon>Alphaproteobacteria</taxon>
        <taxon>Rhodobacterales</taxon>
        <taxon>Roseobacteraceae</taxon>
        <taxon>Rubellimicrobium</taxon>
    </lineage>
</organism>
<dbReference type="AlphaFoldDB" id="A0A5C4NDK0"/>
<feature type="domain" description="Molybdopterin oxidoreductase" evidence="11">
    <location>
        <begin position="116"/>
        <end position="484"/>
    </location>
</feature>
<dbReference type="InterPro" id="IPR050123">
    <property type="entry name" value="Prok_molybdopt-oxidoreductase"/>
</dbReference>
<evidence type="ECO:0000256" key="8">
    <source>
        <dbReference type="ARBA" id="ARBA00023004"/>
    </source>
</evidence>
<evidence type="ECO:0000256" key="7">
    <source>
        <dbReference type="ARBA" id="ARBA00023002"/>
    </source>
</evidence>
<evidence type="ECO:0000256" key="9">
    <source>
        <dbReference type="ARBA" id="ARBA00023014"/>
    </source>
</evidence>
<dbReference type="GO" id="GO:0016020">
    <property type="term" value="C:membrane"/>
    <property type="evidence" value="ECO:0007669"/>
    <property type="project" value="TreeGrafter"/>
</dbReference>
<evidence type="ECO:0000256" key="10">
    <source>
        <dbReference type="SAM" id="MobiDB-lite"/>
    </source>
</evidence>
<evidence type="ECO:0000313" key="13">
    <source>
        <dbReference type="Proteomes" id="UP000305709"/>
    </source>
</evidence>
<sequence>MDRDDHARQRPDTPFYDHASGGWGSVRGMAEVLADQKPTPGAIRTLMRQNKPGGHMCTSCAWTKPAEPHLFEFCENGAKATIWDLTSDRATPEFFAAHTVTELRGLSDHDLEKAGRLTHPLRYDHATDRYLETSWDEAFAAIGAELRALDPKSTVFYTSGRASLETSYLFQLFARLYGHNNLPDSSNMCHETTSVGLKKVTGSSVGTCILPDFDQCDLLLFFGQNTGTNSPRFLHKLQEAKERGCRIVTFNPVRERGLVEFTNPQRPGQMTVREPTPISDLYLQVRPGGDIAALAGIIKRVLELEDREGGVLDRGFLAEHTTGFDDLAARVTALGWGELERESGLLRRDMQTVADLYAKSERVIGIYGMGLTQHVRGWLSIAMLVNLLLLRGNIGRDGTGISPVRGHSNVQGQRTVGITEKPELAPLDKLKEMFGFEPPRDKGMTTVEAAQGVLDGTVRGFVSLGGNFARAIPDNDRVEEAWPRLALNVQIATKLNRSHLRPGRSSWLLPCLVRSEEHREATGPQAVSMEDSLSMIHGSLGKRRPASEHLLSEPAIVAGIAKATLPPNPQVRWDDWVADYAVIRDLIEATWPDKFRDFNDRLFTPGGFHKGNAARERRWRTESGRAEFTTPEALTSLGHSPEGEEMTLVTLRSNDQFNTTVYGYSDRLRGLEGRRDILLINPEEMGRRGWAEGQAVTVECALDDGTPRAVHGLRLVPYDLPDACVVAYYPEANPLVPLDQHDELSHTPAYKGIPVRLRVAVG</sequence>
<protein>
    <submittedName>
        <fullName evidence="12">FdhF/YdeP family oxidoreductase</fullName>
    </submittedName>
</protein>
<dbReference type="RefSeq" id="WP_139082114.1">
    <property type="nucleotide sequence ID" value="NZ_VDFV01000017.1"/>
</dbReference>
<dbReference type="SUPFAM" id="SSF50692">
    <property type="entry name" value="ADC-like"/>
    <property type="match status" value="1"/>
</dbReference>
<dbReference type="Pfam" id="PF00384">
    <property type="entry name" value="Molybdopterin"/>
    <property type="match status" value="1"/>
</dbReference>
<dbReference type="Proteomes" id="UP000305709">
    <property type="component" value="Unassembled WGS sequence"/>
</dbReference>
<dbReference type="PIRSF" id="PIRSF000144">
    <property type="entry name" value="CbbBc"/>
    <property type="match status" value="1"/>
</dbReference>
<dbReference type="InterPro" id="IPR009010">
    <property type="entry name" value="Asp_de-COase-like_dom_sf"/>
</dbReference>